<dbReference type="REBASE" id="271708">
    <property type="entry name" value="S.Eco086II"/>
</dbReference>
<keyword evidence="5" id="KW-0540">Nuclease</keyword>
<comment type="caution">
    <text evidence="8">The sequence shown here is derived from an EMBL/GenBank/DDBJ whole genome shotgun (WGS) entry which is preliminary data.</text>
</comment>
<dbReference type="CDD" id="cd17263">
    <property type="entry name" value="RMtype1_S_AbaB8300I-TRD1-CR1_like"/>
    <property type="match status" value="1"/>
</dbReference>
<protein>
    <submittedName>
        <fullName evidence="5">Restriction endonuclease subunit S</fullName>
    </submittedName>
</protein>
<evidence type="ECO:0000256" key="1">
    <source>
        <dbReference type="ARBA" id="ARBA00010923"/>
    </source>
</evidence>
<evidence type="ECO:0000313" key="7">
    <source>
        <dbReference type="EMBL" id="HAH7771243.1"/>
    </source>
</evidence>
<dbReference type="InterPro" id="IPR000055">
    <property type="entry name" value="Restrct_endonuc_typeI_TRD"/>
</dbReference>
<evidence type="ECO:0000259" key="4">
    <source>
        <dbReference type="Pfam" id="PF01420"/>
    </source>
</evidence>
<reference evidence="6" key="3">
    <citation type="submission" date="2019-12" db="EMBL/GenBank/DDBJ databases">
        <authorList>
            <consortium name="NCBI Pathogen Detection Project"/>
        </authorList>
    </citation>
    <scope>NUCLEOTIDE SEQUENCE</scope>
    <source>
        <strain evidence="7">C0382</strain>
        <strain evidence="6">EC00763</strain>
    </source>
</reference>
<keyword evidence="5" id="KW-0378">Hydrolase</keyword>
<accession>A0A066SXD1</accession>
<dbReference type="InterPro" id="IPR044946">
    <property type="entry name" value="Restrct_endonuc_typeI_TRD_sf"/>
</dbReference>
<dbReference type="CDD" id="cd17252">
    <property type="entry name" value="RMtype1_S_EcoKI-TRD1-CR1_like"/>
    <property type="match status" value="1"/>
</dbReference>
<dbReference type="EMBL" id="DABBJX010000014">
    <property type="protein sequence ID" value="HAH4525106.1"/>
    <property type="molecule type" value="Genomic_DNA"/>
</dbReference>
<proteinExistence type="inferred from homology"/>
<dbReference type="EMBL" id="SCJN01000143">
    <property type="protein sequence ID" value="RXD14647.1"/>
    <property type="molecule type" value="Genomic_DNA"/>
</dbReference>
<dbReference type="REBASE" id="299674">
    <property type="entry name" value="S.EcoU14AORF295P"/>
</dbReference>
<reference evidence="8 9" key="2">
    <citation type="submission" date="2019-01" db="EMBL/GenBank/DDBJ databases">
        <title>Genomic analysis of febrile catheter-associated UTI E. coli isolates.</title>
        <authorList>
            <person name="Potter R."/>
            <person name="Zou Z."/>
            <person name="Henderson J."/>
            <person name="Dantas G."/>
        </authorList>
    </citation>
    <scope>NUCLEOTIDE SEQUENCE [LARGE SCALE GENOMIC DNA]</scope>
    <source>
        <strain evidence="8 9">29_CAASB</strain>
    </source>
</reference>
<dbReference type="GO" id="GO:0009307">
    <property type="term" value="P:DNA restriction-modification system"/>
    <property type="evidence" value="ECO:0007669"/>
    <property type="project" value="UniProtKB-KW"/>
</dbReference>
<dbReference type="InterPro" id="IPR052021">
    <property type="entry name" value="Type-I_RS_S_subunit"/>
</dbReference>
<evidence type="ECO:0000256" key="3">
    <source>
        <dbReference type="ARBA" id="ARBA00023125"/>
    </source>
</evidence>
<reference evidence="6" key="1">
    <citation type="journal article" date="2018" name="Genome Biol.">
        <title>SKESA: strategic k-mer extension for scrupulous assemblies.</title>
        <authorList>
            <person name="Souvorov A."/>
            <person name="Agarwala R."/>
            <person name="Lipman D.J."/>
        </authorList>
    </citation>
    <scope>NUCLEOTIDE SEQUENCE [LARGE SCALE GENOMIC DNA]</scope>
    <source>
        <strain evidence="7">C0382</strain>
        <strain evidence="6">EC00763</strain>
    </source>
</reference>
<dbReference type="REBASE" id="349510">
    <property type="entry name" value="S.Eco41578ORF20865P"/>
</dbReference>
<dbReference type="AlphaFoldDB" id="A0A066SXD1"/>
<dbReference type="PANTHER" id="PTHR30408">
    <property type="entry name" value="TYPE-1 RESTRICTION ENZYME ECOKI SPECIFICITY PROTEIN"/>
    <property type="match status" value="1"/>
</dbReference>
<dbReference type="Pfam" id="PF01420">
    <property type="entry name" value="Methylase_S"/>
    <property type="match status" value="1"/>
</dbReference>
<dbReference type="SUPFAM" id="SSF116734">
    <property type="entry name" value="DNA methylase specificity domain"/>
    <property type="match status" value="2"/>
</dbReference>
<keyword evidence="2" id="KW-0680">Restriction system</keyword>
<dbReference type="RefSeq" id="WP_000671528.1">
    <property type="nucleotide sequence ID" value="NZ_AP021998.1"/>
</dbReference>
<sequence length="415" mass="47519">MKFNYLKIKDVCDFVGGSQPPKSQFIYVSKPGYVRLIQTRDYKTDAFPTYIPISSTKKFCDEFDIMIGRYGPPIFQICRGLKGAYNVALLKVIPKEGVSRDFLYYFLKQDSVFQYVDKLSARTGGQTGVDLVSLKEYPVRIPEEIECQEKLVTILSVIDKKIALNNRINTELEAMAKTLYDYWFVQFDFPDANGKPYKTSGGKMEYNATLKREIPAGWNDSILGKFIELDRGVTYSKEDVRTQDDKDTIGILRATNVTGNNVDIDDLVFIPSSRVNVNQMLNKFDILIVMSSGSKEHVGKNGVYYFEKKHAFGAFCSKITPVRKYRYFINTFLQSKWFKSYINNQCLGTNINNLTNTHITNCEIICPTPDVVALFENKMMPIYNKLASNTQENSHLIQLRDWLLPLLMNGQVTVK</sequence>
<dbReference type="Gene3D" id="3.90.220.20">
    <property type="entry name" value="DNA methylase specificity domains"/>
    <property type="match status" value="2"/>
</dbReference>
<evidence type="ECO:0000313" key="6">
    <source>
        <dbReference type="EMBL" id="HAH4525106.1"/>
    </source>
</evidence>
<keyword evidence="3" id="KW-0238">DNA-binding</keyword>
<evidence type="ECO:0000313" key="8">
    <source>
        <dbReference type="EMBL" id="RXD14647.1"/>
    </source>
</evidence>
<dbReference type="REBASE" id="404195">
    <property type="entry name" value="S.EcoPF18ORF18425P"/>
</dbReference>
<dbReference type="REBASE" id="418662">
    <property type="entry name" value="S.Eco860ORF19890P"/>
</dbReference>
<dbReference type="REBASE" id="299921">
    <property type="entry name" value="S.EcoU12AORF296P"/>
</dbReference>
<dbReference type="EMBL" id="DABCJL010000016">
    <property type="protein sequence ID" value="HAH7771243.1"/>
    <property type="molecule type" value="Genomic_DNA"/>
</dbReference>
<dbReference type="GO" id="GO:0003677">
    <property type="term" value="F:DNA binding"/>
    <property type="evidence" value="ECO:0007669"/>
    <property type="project" value="UniProtKB-KW"/>
</dbReference>
<organism evidence="8 9">
    <name type="scientific">Escherichia coli</name>
    <dbReference type="NCBI Taxonomy" id="562"/>
    <lineage>
        <taxon>Bacteria</taxon>
        <taxon>Pseudomonadati</taxon>
        <taxon>Pseudomonadota</taxon>
        <taxon>Gammaproteobacteria</taxon>
        <taxon>Enterobacterales</taxon>
        <taxon>Enterobacteriaceae</taxon>
        <taxon>Escherichia</taxon>
    </lineage>
</organism>
<gene>
    <name evidence="8" type="ORF">EPS76_16880</name>
    <name evidence="6" type="ORF">GRC73_13950</name>
    <name evidence="7" type="ORF">HIE29_004772</name>
    <name evidence="5" type="ORF">R8O40_000605</name>
</gene>
<dbReference type="Proteomes" id="UP001285616">
    <property type="component" value="Unassembled WGS sequence"/>
</dbReference>
<comment type="similarity">
    <text evidence="1">Belongs to the type-I restriction system S methylase family.</text>
</comment>
<dbReference type="Proteomes" id="UP000843571">
    <property type="component" value="Unassembled WGS sequence"/>
</dbReference>
<feature type="domain" description="Type I restriction modification DNA specificity" evidence="4">
    <location>
        <begin position="4"/>
        <end position="174"/>
    </location>
</feature>
<dbReference type="EMBL" id="ABONVU020000001">
    <property type="protein sequence ID" value="EMJ5252434.1"/>
    <property type="molecule type" value="Genomic_DNA"/>
</dbReference>
<keyword evidence="5" id="KW-0255">Endonuclease</keyword>
<dbReference type="REBASE" id="283697">
    <property type="entry name" value="S.EcoS44ORF1585P"/>
</dbReference>
<evidence type="ECO:0000313" key="5">
    <source>
        <dbReference type="EMBL" id="EMJ5252434.1"/>
    </source>
</evidence>
<evidence type="ECO:0000256" key="2">
    <source>
        <dbReference type="ARBA" id="ARBA00022747"/>
    </source>
</evidence>
<dbReference type="REBASE" id="298153">
    <property type="entry name" value="S.EcoTO124ORF3919P"/>
</dbReference>
<evidence type="ECO:0000313" key="9">
    <source>
        <dbReference type="Proteomes" id="UP000288730"/>
    </source>
</evidence>
<reference evidence="5" key="4">
    <citation type="submission" date="2024-02" db="EMBL/GenBank/DDBJ databases">
        <authorList>
            <consortium name="Clinical and Environmental Microbiology Branch: Whole genome sequencing antimicrobial resistance pathogens in the healthcare setting"/>
        </authorList>
    </citation>
    <scope>NUCLEOTIDE SEQUENCE</scope>
    <source>
        <strain evidence="5">1924188</strain>
    </source>
</reference>
<dbReference type="GO" id="GO:0004519">
    <property type="term" value="F:endonuclease activity"/>
    <property type="evidence" value="ECO:0007669"/>
    <property type="project" value="UniProtKB-KW"/>
</dbReference>
<dbReference type="REBASE" id="103703">
    <property type="entry name" value="S.Eco44ORF1550P"/>
</dbReference>
<name>A0A066SXD1_ECOLX</name>
<dbReference type="Proteomes" id="UP000288730">
    <property type="component" value="Unassembled WGS sequence"/>
</dbReference>
<dbReference type="PANTHER" id="PTHR30408:SF12">
    <property type="entry name" value="TYPE I RESTRICTION ENZYME MJAVIII SPECIFICITY SUBUNIT"/>
    <property type="match status" value="1"/>
</dbReference>